<dbReference type="InterPro" id="IPR022185">
    <property type="entry name" value="DUF3712"/>
</dbReference>
<feature type="chain" id="PRO_5040161911" evidence="1">
    <location>
        <begin position="21"/>
        <end position="322"/>
    </location>
</feature>
<accession>A0A9P5SP64</accession>
<organism evidence="2 3">
    <name type="scientific">Podila minutissima</name>
    <dbReference type="NCBI Taxonomy" id="64525"/>
    <lineage>
        <taxon>Eukaryota</taxon>
        <taxon>Fungi</taxon>
        <taxon>Fungi incertae sedis</taxon>
        <taxon>Mucoromycota</taxon>
        <taxon>Mortierellomycotina</taxon>
        <taxon>Mortierellomycetes</taxon>
        <taxon>Mortierellales</taxon>
        <taxon>Mortierellaceae</taxon>
        <taxon>Podila</taxon>
    </lineage>
</organism>
<dbReference type="Proteomes" id="UP000696485">
    <property type="component" value="Unassembled WGS sequence"/>
</dbReference>
<gene>
    <name evidence="2" type="ORF">BG006_004098</name>
</gene>
<protein>
    <submittedName>
        <fullName evidence="2">Uncharacterized protein</fullName>
    </submittedName>
</protein>
<dbReference type="EMBL" id="JAAAUY010000227">
    <property type="protein sequence ID" value="KAF9333003.1"/>
    <property type="molecule type" value="Genomic_DNA"/>
</dbReference>
<sequence length="322" mass="33756">MRTSFNVLNVIAALASMAVCLPKEFSNKILQVSRIWPCISLGEHLISFAGQGIHSRCSQVDFRDPRAPLGSSSNIVGGLIKIPDVILPHNDVSVGHVETPFVPTTTTDSDMTTIIAPIPLAVPVAGHDAFAAFAKDLFTKESVPLHLIGKMDLTFTFSKLPSPFMVPTGPTTLTGIGLEIDVAIPGLNGMPDIKFLSLIENTVDTGNMRQTISFKVNVKVATNLGVKLGDIVFNTAGPTGPIGTTTFKAFSVEYGDNTIDTVTVVDLNKPGAAGFVSGLDTADGVLTLTGFAGSTPNPATVSGLKALHLTVVVPKKFMAVSA</sequence>
<keyword evidence="1" id="KW-0732">Signal</keyword>
<dbReference type="Pfam" id="PF12505">
    <property type="entry name" value="DUF3712"/>
    <property type="match status" value="1"/>
</dbReference>
<evidence type="ECO:0000313" key="3">
    <source>
        <dbReference type="Proteomes" id="UP000696485"/>
    </source>
</evidence>
<proteinExistence type="predicted"/>
<evidence type="ECO:0000313" key="2">
    <source>
        <dbReference type="EMBL" id="KAF9333003.1"/>
    </source>
</evidence>
<evidence type="ECO:0000256" key="1">
    <source>
        <dbReference type="SAM" id="SignalP"/>
    </source>
</evidence>
<dbReference type="AlphaFoldDB" id="A0A9P5SP64"/>
<name>A0A9P5SP64_9FUNG</name>
<comment type="caution">
    <text evidence="2">The sequence shown here is derived from an EMBL/GenBank/DDBJ whole genome shotgun (WGS) entry which is preliminary data.</text>
</comment>
<reference evidence="2" key="1">
    <citation type="journal article" date="2020" name="Fungal Divers.">
        <title>Resolving the Mortierellaceae phylogeny through synthesis of multi-gene phylogenetics and phylogenomics.</title>
        <authorList>
            <person name="Vandepol N."/>
            <person name="Liber J."/>
            <person name="Desiro A."/>
            <person name="Na H."/>
            <person name="Kennedy M."/>
            <person name="Barry K."/>
            <person name="Grigoriev I.V."/>
            <person name="Miller A.N."/>
            <person name="O'Donnell K."/>
            <person name="Stajich J.E."/>
            <person name="Bonito G."/>
        </authorList>
    </citation>
    <scope>NUCLEOTIDE SEQUENCE</scope>
    <source>
        <strain evidence="2">NVP1</strain>
    </source>
</reference>
<feature type="signal peptide" evidence="1">
    <location>
        <begin position="1"/>
        <end position="20"/>
    </location>
</feature>
<keyword evidence="3" id="KW-1185">Reference proteome</keyword>